<dbReference type="EMBL" id="JBHLWO010000001">
    <property type="protein sequence ID" value="MFC0317235.1"/>
    <property type="molecule type" value="Genomic_DNA"/>
</dbReference>
<comment type="function">
    <text evidence="2">Adenine glycosylase active on G-A mispairs. MutY also corrects error-prone DNA synthesis past GO lesions which are due to the oxidatively damaged form of guanine: 7,8-dihydro-8-oxoguanine (8-oxo-dGTP).</text>
</comment>
<sequence>MLFSQEIIQWYHQNKRDLPWRNTTDPYIIWLSEIILQQTRVEQGLPYFNRFVAAYPTVRDFAEAAEGEILRLWQGLGYYSRARNMHKAAQTIMQQYDGIFPKEYNSLIKLPGIGEYTAAAIASFSSNEPKAVLDGNVFRVLARYFGISEAINTGKGKKLFSKIAEEMLDKANASVYNQAIMEFGALQCKPQSPNCAVCPISIGCYALRENKVNFLPVKIKGKASRDRYFYYFIVRDQDKIAMQKRGSKDIWENMYEFPLIEYPIAIDLVQLKETSIFRQLFGSDCELEVISTPKKHVLSHQNIYASFIEIKNFNHLKTKKKVWNYVFIKDLDTLAKPKLIFTFLRDHIICNN</sequence>
<keyword evidence="12" id="KW-0234">DNA repair</keyword>
<dbReference type="SUPFAM" id="SSF48150">
    <property type="entry name" value="DNA-glycosylase"/>
    <property type="match status" value="1"/>
</dbReference>
<name>A0ABV6HEE9_9SPHI</name>
<keyword evidence="7" id="KW-0479">Metal-binding</keyword>
<dbReference type="InterPro" id="IPR005760">
    <property type="entry name" value="A/G_AdeGlyc_MutY"/>
</dbReference>
<proteinExistence type="inferred from homology"/>
<dbReference type="SUPFAM" id="SSF55811">
    <property type="entry name" value="Nudix"/>
    <property type="match status" value="1"/>
</dbReference>
<keyword evidence="10 14" id="KW-0408">Iron</keyword>
<evidence type="ECO:0000256" key="5">
    <source>
        <dbReference type="ARBA" id="ARBA00022023"/>
    </source>
</evidence>
<dbReference type="InterPro" id="IPR015797">
    <property type="entry name" value="NUDIX_hydrolase-like_dom_sf"/>
</dbReference>
<dbReference type="Gene3D" id="3.90.79.10">
    <property type="entry name" value="Nucleoside Triphosphate Pyrophosphohydrolase"/>
    <property type="match status" value="1"/>
</dbReference>
<protein>
    <recommendedName>
        <fullName evidence="5 14">Adenine DNA glycosylase</fullName>
        <ecNumber evidence="4 14">3.2.2.31</ecNumber>
    </recommendedName>
</protein>
<dbReference type="Pfam" id="PF00633">
    <property type="entry name" value="HHH"/>
    <property type="match status" value="1"/>
</dbReference>
<evidence type="ECO:0000313" key="17">
    <source>
        <dbReference type="Proteomes" id="UP001589774"/>
    </source>
</evidence>
<evidence type="ECO:0000259" key="15">
    <source>
        <dbReference type="SMART" id="SM00478"/>
    </source>
</evidence>
<keyword evidence="17" id="KW-1185">Reference proteome</keyword>
<evidence type="ECO:0000256" key="1">
    <source>
        <dbReference type="ARBA" id="ARBA00000843"/>
    </source>
</evidence>
<evidence type="ECO:0000256" key="3">
    <source>
        <dbReference type="ARBA" id="ARBA00008343"/>
    </source>
</evidence>
<dbReference type="RefSeq" id="WP_130854753.1">
    <property type="nucleotide sequence ID" value="NZ_JBHLWO010000001.1"/>
</dbReference>
<feature type="domain" description="HhH-GPD" evidence="15">
    <location>
        <begin position="35"/>
        <end position="186"/>
    </location>
</feature>
<gene>
    <name evidence="16" type="primary">mutY</name>
    <name evidence="16" type="ORF">ACFFI0_02895</name>
</gene>
<evidence type="ECO:0000256" key="4">
    <source>
        <dbReference type="ARBA" id="ARBA00012045"/>
    </source>
</evidence>
<evidence type="ECO:0000256" key="9">
    <source>
        <dbReference type="ARBA" id="ARBA00022801"/>
    </source>
</evidence>
<reference evidence="16 17" key="1">
    <citation type="submission" date="2024-09" db="EMBL/GenBank/DDBJ databases">
        <authorList>
            <person name="Sun Q."/>
            <person name="Mori K."/>
        </authorList>
    </citation>
    <scope>NUCLEOTIDE SEQUENCE [LARGE SCALE GENOMIC DNA]</scope>
    <source>
        <strain evidence="16 17">CCM 7765</strain>
    </source>
</reference>
<comment type="catalytic activity">
    <reaction evidence="1 14">
        <text>Hydrolyzes free adenine bases from 7,8-dihydro-8-oxoguanine:adenine mismatched double-stranded DNA, leaving an apurinic site.</text>
        <dbReference type="EC" id="3.2.2.31"/>
    </reaction>
</comment>
<evidence type="ECO:0000313" key="16">
    <source>
        <dbReference type="EMBL" id="MFC0317235.1"/>
    </source>
</evidence>
<keyword evidence="9 16" id="KW-0378">Hydrolase</keyword>
<organism evidence="16 17">
    <name type="scientific">Olivibacter oleidegradans</name>
    <dbReference type="NCBI Taxonomy" id="760123"/>
    <lineage>
        <taxon>Bacteria</taxon>
        <taxon>Pseudomonadati</taxon>
        <taxon>Bacteroidota</taxon>
        <taxon>Sphingobacteriia</taxon>
        <taxon>Sphingobacteriales</taxon>
        <taxon>Sphingobacteriaceae</taxon>
        <taxon>Olivibacter</taxon>
    </lineage>
</organism>
<dbReference type="Gene3D" id="1.10.1670.10">
    <property type="entry name" value="Helix-hairpin-Helix base-excision DNA repair enzymes (C-terminal)"/>
    <property type="match status" value="1"/>
</dbReference>
<comment type="cofactor">
    <cofactor evidence="14">
        <name>[4Fe-4S] cluster</name>
        <dbReference type="ChEBI" id="CHEBI:49883"/>
    </cofactor>
    <text evidence="14">Binds 1 [4Fe-4S] cluster.</text>
</comment>
<keyword evidence="13 14" id="KW-0326">Glycosidase</keyword>
<evidence type="ECO:0000256" key="6">
    <source>
        <dbReference type="ARBA" id="ARBA00022485"/>
    </source>
</evidence>
<dbReference type="CDD" id="cd03431">
    <property type="entry name" value="NUDIX_DNA_Glycosylase_C-MutY"/>
    <property type="match status" value="1"/>
</dbReference>
<dbReference type="SMART" id="SM00478">
    <property type="entry name" value="ENDO3c"/>
    <property type="match status" value="1"/>
</dbReference>
<dbReference type="InterPro" id="IPR000445">
    <property type="entry name" value="HhH_motif"/>
</dbReference>
<dbReference type="InterPro" id="IPR044298">
    <property type="entry name" value="MIG/MutY"/>
</dbReference>
<dbReference type="GO" id="GO:0000701">
    <property type="term" value="F:purine-specific mismatch base pair DNA N-glycosylase activity"/>
    <property type="evidence" value="ECO:0007669"/>
    <property type="project" value="UniProtKB-EC"/>
</dbReference>
<dbReference type="InterPro" id="IPR029119">
    <property type="entry name" value="MutY_C"/>
</dbReference>
<dbReference type="Pfam" id="PF14815">
    <property type="entry name" value="NUDIX_4"/>
    <property type="match status" value="1"/>
</dbReference>
<evidence type="ECO:0000256" key="10">
    <source>
        <dbReference type="ARBA" id="ARBA00023004"/>
    </source>
</evidence>
<evidence type="ECO:0000256" key="14">
    <source>
        <dbReference type="RuleBase" id="RU365096"/>
    </source>
</evidence>
<evidence type="ECO:0000256" key="13">
    <source>
        <dbReference type="ARBA" id="ARBA00023295"/>
    </source>
</evidence>
<dbReference type="PANTHER" id="PTHR42944:SF1">
    <property type="entry name" value="ADENINE DNA GLYCOSYLASE"/>
    <property type="match status" value="1"/>
</dbReference>
<keyword evidence="11" id="KW-0411">Iron-sulfur</keyword>
<dbReference type="NCBIfam" id="TIGR01084">
    <property type="entry name" value="mutY"/>
    <property type="match status" value="1"/>
</dbReference>
<dbReference type="Pfam" id="PF00730">
    <property type="entry name" value="HhH-GPD"/>
    <property type="match status" value="1"/>
</dbReference>
<dbReference type="InterPro" id="IPR023170">
    <property type="entry name" value="HhH_base_excis_C"/>
</dbReference>
<dbReference type="EC" id="3.2.2.31" evidence="4 14"/>
<evidence type="ECO:0000256" key="8">
    <source>
        <dbReference type="ARBA" id="ARBA00022763"/>
    </source>
</evidence>
<accession>A0ABV6HEE9</accession>
<dbReference type="CDD" id="cd00056">
    <property type="entry name" value="ENDO3c"/>
    <property type="match status" value="1"/>
</dbReference>
<dbReference type="InterPro" id="IPR003265">
    <property type="entry name" value="HhH-GPD_domain"/>
</dbReference>
<dbReference type="PANTHER" id="PTHR42944">
    <property type="entry name" value="ADENINE DNA GLYCOSYLASE"/>
    <property type="match status" value="1"/>
</dbReference>
<dbReference type="InterPro" id="IPR011257">
    <property type="entry name" value="DNA_glycosylase"/>
</dbReference>
<comment type="similarity">
    <text evidence="3 14">Belongs to the Nth/MutY family.</text>
</comment>
<comment type="caution">
    <text evidence="16">The sequence shown here is derived from an EMBL/GenBank/DDBJ whole genome shotgun (WGS) entry which is preliminary data.</text>
</comment>
<dbReference type="Gene3D" id="1.10.340.30">
    <property type="entry name" value="Hypothetical protein, domain 2"/>
    <property type="match status" value="1"/>
</dbReference>
<evidence type="ECO:0000256" key="11">
    <source>
        <dbReference type="ARBA" id="ARBA00023014"/>
    </source>
</evidence>
<keyword evidence="6" id="KW-0004">4Fe-4S</keyword>
<evidence type="ECO:0000256" key="7">
    <source>
        <dbReference type="ARBA" id="ARBA00022723"/>
    </source>
</evidence>
<keyword evidence="8 14" id="KW-0227">DNA damage</keyword>
<dbReference type="Proteomes" id="UP001589774">
    <property type="component" value="Unassembled WGS sequence"/>
</dbReference>
<evidence type="ECO:0000256" key="2">
    <source>
        <dbReference type="ARBA" id="ARBA00002933"/>
    </source>
</evidence>
<evidence type="ECO:0000256" key="12">
    <source>
        <dbReference type="ARBA" id="ARBA00023204"/>
    </source>
</evidence>